<evidence type="ECO:0000256" key="5">
    <source>
        <dbReference type="ARBA" id="ARBA00022723"/>
    </source>
</evidence>
<keyword evidence="9" id="KW-0645">Protease</keyword>
<dbReference type="GO" id="GO:0006508">
    <property type="term" value="P:proteolysis"/>
    <property type="evidence" value="ECO:0007669"/>
    <property type="project" value="TreeGrafter"/>
</dbReference>
<comment type="cofactor">
    <cofactor evidence="2">
        <name>Mn(2+)</name>
        <dbReference type="ChEBI" id="CHEBI:29035"/>
    </cofactor>
</comment>
<keyword evidence="10" id="KW-1185">Reference proteome</keyword>
<dbReference type="EMBL" id="LTBA01000005">
    <property type="protein sequence ID" value="KYH35156.1"/>
    <property type="molecule type" value="Genomic_DNA"/>
</dbReference>
<evidence type="ECO:0000256" key="4">
    <source>
        <dbReference type="ARBA" id="ARBA00012574"/>
    </source>
</evidence>
<dbReference type="Gene3D" id="3.40.350.10">
    <property type="entry name" value="Creatinase/prolidase N-terminal domain"/>
    <property type="match status" value="1"/>
</dbReference>
<sequence>MNTEFFIRNRNNLIKKLDDNSILLLFAGYAPYKSADEKYEFVPNRNFYYLTGIDREKIIFMVAKINGNVQEKLFVERPDPVMARWIGARMTDKEASQVSGIECVDYLDKFEDTLSSLLTRNRIENVYLDLERQEIGTAITEAQKFGKIVLEKYPYIHIKNVYYDIAELRMIKSEEEVQLIRKAIDITNEGIQNILKNIKPGVMEYEIEAYFDYTLKKNGIKNKAFSTIAASGKNATILHYSENNCKIEDNSLMLFDLGAQYKYYNADISRTFPVNGKFTKRQKEVYEVVLRAQKAVEEAAKPGVLFKNLNEITKRVLIEGCKELGLIKDDSELIKYYFHGVSHYLGADAHDVGTYNIELKPGMVITNEPGLYIEEEGIGIRIEDDLLITENGCENLSKDIIKTVEDIEEFMKNR</sequence>
<feature type="domain" description="Aminopeptidase P N-terminal" evidence="8">
    <location>
        <begin position="1"/>
        <end position="136"/>
    </location>
</feature>
<keyword evidence="9" id="KW-0031">Aminopeptidase</keyword>
<evidence type="ECO:0000256" key="7">
    <source>
        <dbReference type="ARBA" id="ARBA00023211"/>
    </source>
</evidence>
<dbReference type="InterPro" id="IPR029149">
    <property type="entry name" value="Creatin/AminoP/Spt16_N"/>
</dbReference>
<name>A0A151B5J6_9CLOT</name>
<evidence type="ECO:0000259" key="8">
    <source>
        <dbReference type="SMART" id="SM01011"/>
    </source>
</evidence>
<comment type="caution">
    <text evidence="9">The sequence shown here is derived from an EMBL/GenBank/DDBJ whole genome shotgun (WGS) entry which is preliminary data.</text>
</comment>
<dbReference type="Proteomes" id="UP000075531">
    <property type="component" value="Unassembled WGS sequence"/>
</dbReference>
<reference evidence="9 10" key="1">
    <citation type="submission" date="2016-02" db="EMBL/GenBank/DDBJ databases">
        <title>Genome sequence of Clostridium tepidiprofundi DSM 19306.</title>
        <authorList>
            <person name="Poehlein A."/>
            <person name="Daniel R."/>
        </authorList>
    </citation>
    <scope>NUCLEOTIDE SEQUENCE [LARGE SCALE GENOMIC DNA]</scope>
    <source>
        <strain evidence="9 10">DSM 19306</strain>
    </source>
</reference>
<dbReference type="CDD" id="cd01087">
    <property type="entry name" value="Prolidase"/>
    <property type="match status" value="1"/>
</dbReference>
<dbReference type="PATRIC" id="fig|1121338.3.peg.799"/>
<dbReference type="InterPro" id="IPR052433">
    <property type="entry name" value="X-Pro_dipept-like"/>
</dbReference>
<dbReference type="SUPFAM" id="SSF55920">
    <property type="entry name" value="Creatinase/aminopeptidase"/>
    <property type="match status" value="1"/>
</dbReference>
<dbReference type="InterPro" id="IPR000994">
    <property type="entry name" value="Pept_M24"/>
</dbReference>
<evidence type="ECO:0000256" key="6">
    <source>
        <dbReference type="ARBA" id="ARBA00022801"/>
    </source>
</evidence>
<dbReference type="Gene3D" id="3.90.230.10">
    <property type="entry name" value="Creatinase/methionine aminopeptidase superfamily"/>
    <property type="match status" value="1"/>
</dbReference>
<protein>
    <recommendedName>
        <fullName evidence="4">Xaa-Pro aminopeptidase</fullName>
        <ecNumber evidence="4">3.4.11.9</ecNumber>
    </recommendedName>
</protein>
<dbReference type="Pfam" id="PF00557">
    <property type="entry name" value="Peptidase_M24"/>
    <property type="match status" value="1"/>
</dbReference>
<organism evidence="9 10">
    <name type="scientific">Clostridium tepidiprofundi DSM 19306</name>
    <dbReference type="NCBI Taxonomy" id="1121338"/>
    <lineage>
        <taxon>Bacteria</taxon>
        <taxon>Bacillati</taxon>
        <taxon>Bacillota</taxon>
        <taxon>Clostridia</taxon>
        <taxon>Eubacteriales</taxon>
        <taxon>Clostridiaceae</taxon>
        <taxon>Clostridium</taxon>
    </lineage>
</organism>
<comment type="similarity">
    <text evidence="3">Belongs to the peptidase M24B family.</text>
</comment>
<keyword evidence="7" id="KW-0464">Manganese</keyword>
<dbReference type="Pfam" id="PF05195">
    <property type="entry name" value="AMP_N"/>
    <property type="match status" value="1"/>
</dbReference>
<keyword evidence="5" id="KW-0479">Metal-binding</keyword>
<dbReference type="EC" id="3.4.11.9" evidence="4"/>
<evidence type="ECO:0000256" key="2">
    <source>
        <dbReference type="ARBA" id="ARBA00001936"/>
    </source>
</evidence>
<keyword evidence="6 9" id="KW-0378">Hydrolase</keyword>
<accession>A0A151B5J6</accession>
<dbReference type="STRING" id="1121338.CLTEP_07800"/>
<dbReference type="PANTHER" id="PTHR43226:SF4">
    <property type="entry name" value="XAA-PRO AMINOPEPTIDASE 3"/>
    <property type="match status" value="1"/>
</dbReference>
<proteinExistence type="inferred from homology"/>
<dbReference type="InterPro" id="IPR007865">
    <property type="entry name" value="Aminopep_P_N"/>
</dbReference>
<dbReference type="GO" id="GO:0070006">
    <property type="term" value="F:metalloaminopeptidase activity"/>
    <property type="evidence" value="ECO:0007669"/>
    <property type="project" value="InterPro"/>
</dbReference>
<dbReference type="InterPro" id="IPR036005">
    <property type="entry name" value="Creatinase/aminopeptidase-like"/>
</dbReference>
<evidence type="ECO:0000256" key="3">
    <source>
        <dbReference type="ARBA" id="ARBA00008766"/>
    </source>
</evidence>
<dbReference type="PANTHER" id="PTHR43226">
    <property type="entry name" value="XAA-PRO AMINOPEPTIDASE 3"/>
    <property type="match status" value="1"/>
</dbReference>
<dbReference type="GO" id="GO:0005829">
    <property type="term" value="C:cytosol"/>
    <property type="evidence" value="ECO:0007669"/>
    <property type="project" value="TreeGrafter"/>
</dbReference>
<gene>
    <name evidence="9" type="primary">pepP</name>
    <name evidence="9" type="ORF">CLTEP_07800</name>
</gene>
<dbReference type="RefSeq" id="WP_066822902.1">
    <property type="nucleotide sequence ID" value="NZ_LTBA01000005.1"/>
</dbReference>
<evidence type="ECO:0000256" key="1">
    <source>
        <dbReference type="ARBA" id="ARBA00001424"/>
    </source>
</evidence>
<dbReference type="AlphaFoldDB" id="A0A151B5J6"/>
<comment type="catalytic activity">
    <reaction evidence="1">
        <text>Release of any N-terminal amino acid, including proline, that is linked to proline, even from a dipeptide or tripeptide.</text>
        <dbReference type="EC" id="3.4.11.9"/>
    </reaction>
</comment>
<evidence type="ECO:0000313" key="9">
    <source>
        <dbReference type="EMBL" id="KYH35156.1"/>
    </source>
</evidence>
<dbReference type="SUPFAM" id="SSF53092">
    <property type="entry name" value="Creatinase/prolidase N-terminal domain"/>
    <property type="match status" value="1"/>
</dbReference>
<dbReference type="SMART" id="SM01011">
    <property type="entry name" value="AMP_N"/>
    <property type="match status" value="1"/>
</dbReference>
<dbReference type="GO" id="GO:0030145">
    <property type="term" value="F:manganese ion binding"/>
    <property type="evidence" value="ECO:0007669"/>
    <property type="project" value="InterPro"/>
</dbReference>
<evidence type="ECO:0000313" key="10">
    <source>
        <dbReference type="Proteomes" id="UP000075531"/>
    </source>
</evidence>
<dbReference type="OrthoDB" id="9806388at2"/>